<dbReference type="InterPro" id="IPR036770">
    <property type="entry name" value="Ankyrin_rpt-contain_sf"/>
</dbReference>
<organism evidence="5 6">
    <name type="scientific">Ectocarpus siliculosus</name>
    <name type="common">Brown alga</name>
    <name type="synonym">Conferva siliculosa</name>
    <dbReference type="NCBI Taxonomy" id="2880"/>
    <lineage>
        <taxon>Eukaryota</taxon>
        <taxon>Sar</taxon>
        <taxon>Stramenopiles</taxon>
        <taxon>Ochrophyta</taxon>
        <taxon>PX clade</taxon>
        <taxon>Phaeophyceae</taxon>
        <taxon>Ectocarpales</taxon>
        <taxon>Ectocarpaceae</taxon>
        <taxon>Ectocarpus</taxon>
    </lineage>
</organism>
<name>D7FII0_ECTSI</name>
<dbReference type="InParanoid" id="D7FII0"/>
<evidence type="ECO:0000256" key="1">
    <source>
        <dbReference type="ARBA" id="ARBA00022737"/>
    </source>
</evidence>
<evidence type="ECO:0000256" key="4">
    <source>
        <dbReference type="SAM" id="MobiDB-lite"/>
    </source>
</evidence>
<feature type="region of interest" description="Disordered" evidence="4">
    <location>
        <begin position="1"/>
        <end position="30"/>
    </location>
</feature>
<dbReference type="AlphaFoldDB" id="D7FII0"/>
<keyword evidence="1" id="KW-0677">Repeat</keyword>
<dbReference type="PROSITE" id="PS50088">
    <property type="entry name" value="ANK_REPEAT"/>
    <property type="match status" value="4"/>
</dbReference>
<accession>D7FII0</accession>
<feature type="repeat" description="ANK" evidence="3">
    <location>
        <begin position="237"/>
        <end position="269"/>
    </location>
</feature>
<dbReference type="STRING" id="2880.D7FII0"/>
<dbReference type="Gene3D" id="1.25.40.20">
    <property type="entry name" value="Ankyrin repeat-containing domain"/>
    <property type="match status" value="2"/>
</dbReference>
<dbReference type="InterPro" id="IPR002110">
    <property type="entry name" value="Ankyrin_rpt"/>
</dbReference>
<feature type="repeat" description="ANK" evidence="3">
    <location>
        <begin position="271"/>
        <end position="303"/>
    </location>
</feature>
<feature type="compositionally biased region" description="Low complexity" evidence="4">
    <location>
        <begin position="19"/>
        <end position="30"/>
    </location>
</feature>
<evidence type="ECO:0000256" key="2">
    <source>
        <dbReference type="ARBA" id="ARBA00023043"/>
    </source>
</evidence>
<feature type="compositionally biased region" description="Polar residues" evidence="4">
    <location>
        <begin position="1"/>
        <end position="13"/>
    </location>
</feature>
<dbReference type="Proteomes" id="UP000002630">
    <property type="component" value="Linkage Group LG22"/>
</dbReference>
<feature type="compositionally biased region" description="Low complexity" evidence="4">
    <location>
        <begin position="93"/>
        <end position="107"/>
    </location>
</feature>
<dbReference type="eggNOG" id="KOG4177">
    <property type="taxonomic scope" value="Eukaryota"/>
</dbReference>
<protein>
    <submittedName>
        <fullName evidence="5">Ankyrin</fullName>
    </submittedName>
</protein>
<dbReference type="SUPFAM" id="SSF48403">
    <property type="entry name" value="Ankyrin repeat"/>
    <property type="match status" value="1"/>
</dbReference>
<dbReference type="PRINTS" id="PR01415">
    <property type="entry name" value="ANKYRIN"/>
</dbReference>
<dbReference type="PANTHER" id="PTHR24161:SF85">
    <property type="entry name" value="PALMITOYLTRANSFERASE HIP14"/>
    <property type="match status" value="1"/>
</dbReference>
<reference evidence="5 6" key="1">
    <citation type="journal article" date="2010" name="Nature">
        <title>The Ectocarpus genome and the independent evolution of multicellularity in brown algae.</title>
        <authorList>
            <person name="Cock J.M."/>
            <person name="Sterck L."/>
            <person name="Rouze P."/>
            <person name="Scornet D."/>
            <person name="Allen A.E."/>
            <person name="Amoutzias G."/>
            <person name="Anthouard V."/>
            <person name="Artiguenave F."/>
            <person name="Aury J.M."/>
            <person name="Badger J.H."/>
            <person name="Beszteri B."/>
            <person name="Billiau K."/>
            <person name="Bonnet E."/>
            <person name="Bothwell J.H."/>
            <person name="Bowler C."/>
            <person name="Boyen C."/>
            <person name="Brownlee C."/>
            <person name="Carrano C.J."/>
            <person name="Charrier B."/>
            <person name="Cho G.Y."/>
            <person name="Coelho S.M."/>
            <person name="Collen J."/>
            <person name="Corre E."/>
            <person name="Da Silva C."/>
            <person name="Delage L."/>
            <person name="Delaroque N."/>
            <person name="Dittami S.M."/>
            <person name="Doulbeau S."/>
            <person name="Elias M."/>
            <person name="Farnham G."/>
            <person name="Gachon C.M."/>
            <person name="Gschloessl B."/>
            <person name="Heesch S."/>
            <person name="Jabbari K."/>
            <person name="Jubin C."/>
            <person name="Kawai H."/>
            <person name="Kimura K."/>
            <person name="Kloareg B."/>
            <person name="Kupper F.C."/>
            <person name="Lang D."/>
            <person name="Le Bail A."/>
            <person name="Leblanc C."/>
            <person name="Lerouge P."/>
            <person name="Lohr M."/>
            <person name="Lopez P.J."/>
            <person name="Martens C."/>
            <person name="Maumus F."/>
            <person name="Michel G."/>
            <person name="Miranda-Saavedra D."/>
            <person name="Morales J."/>
            <person name="Moreau H."/>
            <person name="Motomura T."/>
            <person name="Nagasato C."/>
            <person name="Napoli C.A."/>
            <person name="Nelson D.R."/>
            <person name="Nyvall-Collen P."/>
            <person name="Peters A.F."/>
            <person name="Pommier C."/>
            <person name="Potin P."/>
            <person name="Poulain J."/>
            <person name="Quesneville H."/>
            <person name="Read B."/>
            <person name="Rensing S.A."/>
            <person name="Ritter A."/>
            <person name="Rousvoal S."/>
            <person name="Samanta M."/>
            <person name="Samson G."/>
            <person name="Schroeder D.C."/>
            <person name="Segurens B."/>
            <person name="Strittmatter M."/>
            <person name="Tonon T."/>
            <person name="Tregear J.W."/>
            <person name="Valentin K."/>
            <person name="von Dassow P."/>
            <person name="Yamagishi T."/>
            <person name="Van de Peer Y."/>
            <person name="Wincker P."/>
        </authorList>
    </citation>
    <scope>NUCLEOTIDE SEQUENCE [LARGE SCALE GENOMIC DNA]</scope>
    <source>
        <strain evidence="6">Ec32 / CCAP1310/4</strain>
    </source>
</reference>
<evidence type="ECO:0000313" key="6">
    <source>
        <dbReference type="Proteomes" id="UP000002630"/>
    </source>
</evidence>
<dbReference type="SMART" id="SM00248">
    <property type="entry name" value="ANK"/>
    <property type="match status" value="4"/>
</dbReference>
<dbReference type="EMBL" id="FN649747">
    <property type="protein sequence ID" value="CBJ28803.1"/>
    <property type="molecule type" value="Genomic_DNA"/>
</dbReference>
<evidence type="ECO:0000313" key="5">
    <source>
        <dbReference type="EMBL" id="CBJ28803.1"/>
    </source>
</evidence>
<sequence length="437" mass="46192">MVPPRNKQQSTTIGFDGFSQRSSCERSSTSTCGVGDVILEFCTPGARSPIDFVDATTAAAASCRGRPCGGNTTCYAHGSSRDVRPPVLLRQQSAPASSTARPSAEASVYTGKHHRRTSTPPLDGARLTLLGVSKALNTPVQDNWEVARALLESNTDLRTRNDRGMTPLHLACSTGEVDAAKVLLLAGADSHARDHRSRCPLHMAALSGKSELVSSLLTCGADPNKASDLGTTALHNAGFTPLHVAARCGRLTALRALLDAGEAVDSPSTPAGTTPLHLAAGFSRLSCVEELLLRGADPSRRNKRGATPLDMGGPETMSGKAKLAREAFEKKLAEGERVRLALTSAQRWQRKRGMVLVCETLRKRANAVLALADGASDGGALAGRERLERDHGDTKRRFRRSLAGGSVASAVPSQGWLVAQLCVHADPALMKGVIEFL</sequence>
<dbReference type="OrthoDB" id="59416at2759"/>
<dbReference type="Pfam" id="PF00023">
    <property type="entry name" value="Ank"/>
    <property type="match status" value="1"/>
</dbReference>
<dbReference type="PANTHER" id="PTHR24161">
    <property type="entry name" value="ANK_REP_REGION DOMAIN-CONTAINING PROTEIN-RELATED"/>
    <property type="match status" value="1"/>
</dbReference>
<feature type="repeat" description="ANK" evidence="3">
    <location>
        <begin position="163"/>
        <end position="195"/>
    </location>
</feature>
<gene>
    <name evidence="5" type="ORF">Esi_0120_0064</name>
</gene>
<keyword evidence="2 3" id="KW-0040">ANK repeat</keyword>
<dbReference type="PROSITE" id="PS50297">
    <property type="entry name" value="ANK_REP_REGION"/>
    <property type="match status" value="4"/>
</dbReference>
<dbReference type="EMBL" id="FN647878">
    <property type="protein sequence ID" value="CBJ28803.1"/>
    <property type="molecule type" value="Genomic_DNA"/>
</dbReference>
<feature type="region of interest" description="Disordered" evidence="4">
    <location>
        <begin position="298"/>
        <end position="317"/>
    </location>
</feature>
<dbReference type="Pfam" id="PF12796">
    <property type="entry name" value="Ank_2"/>
    <property type="match status" value="1"/>
</dbReference>
<proteinExistence type="predicted"/>
<feature type="repeat" description="ANK" evidence="3">
    <location>
        <begin position="196"/>
        <end position="228"/>
    </location>
</feature>
<evidence type="ECO:0000256" key="3">
    <source>
        <dbReference type="PROSITE-ProRule" id="PRU00023"/>
    </source>
</evidence>
<keyword evidence="6" id="KW-1185">Reference proteome</keyword>
<feature type="region of interest" description="Disordered" evidence="4">
    <location>
        <begin position="91"/>
        <end position="123"/>
    </location>
</feature>